<dbReference type="Proteomes" id="UP000503441">
    <property type="component" value="Chromosome"/>
</dbReference>
<organism evidence="2 3">
    <name type="scientific">Leucobacter coleopterorum</name>
    <dbReference type="NCBI Taxonomy" id="2714933"/>
    <lineage>
        <taxon>Bacteria</taxon>
        <taxon>Bacillati</taxon>
        <taxon>Actinomycetota</taxon>
        <taxon>Actinomycetes</taxon>
        <taxon>Micrococcales</taxon>
        <taxon>Microbacteriaceae</taxon>
        <taxon>Leucobacter</taxon>
    </lineage>
</organism>
<dbReference type="RefSeq" id="WP_166332024.1">
    <property type="nucleotide sequence ID" value="NZ_CP049933.1"/>
</dbReference>
<protein>
    <submittedName>
        <fullName evidence="2">Amino acid deaminase/aldolase</fullName>
    </submittedName>
</protein>
<dbReference type="Pfam" id="PF01168">
    <property type="entry name" value="Ala_racemase_N"/>
    <property type="match status" value="1"/>
</dbReference>
<feature type="domain" description="Alanine racemase N-terminal" evidence="1">
    <location>
        <begin position="43"/>
        <end position="288"/>
    </location>
</feature>
<evidence type="ECO:0000259" key="1">
    <source>
        <dbReference type="Pfam" id="PF01168"/>
    </source>
</evidence>
<evidence type="ECO:0000313" key="3">
    <source>
        <dbReference type="Proteomes" id="UP000503441"/>
    </source>
</evidence>
<dbReference type="EMBL" id="CP049933">
    <property type="protein sequence ID" value="QIM19780.1"/>
    <property type="molecule type" value="Genomic_DNA"/>
</dbReference>
<evidence type="ECO:0000313" key="2">
    <source>
        <dbReference type="EMBL" id="QIM19780.1"/>
    </source>
</evidence>
<dbReference type="Gene3D" id="3.20.20.10">
    <property type="entry name" value="Alanine racemase"/>
    <property type="match status" value="1"/>
</dbReference>
<dbReference type="InterPro" id="IPR051466">
    <property type="entry name" value="D-amino_acid_metab_enzyme"/>
</dbReference>
<dbReference type="SUPFAM" id="SSF51419">
    <property type="entry name" value="PLP-binding barrel"/>
    <property type="match status" value="1"/>
</dbReference>
<keyword evidence="3" id="KW-1185">Reference proteome</keyword>
<dbReference type="PANTHER" id="PTHR28004">
    <property type="entry name" value="ZGC:162816-RELATED"/>
    <property type="match status" value="1"/>
</dbReference>
<dbReference type="PANTHER" id="PTHR28004:SF2">
    <property type="entry name" value="D-SERINE DEHYDRATASE"/>
    <property type="match status" value="1"/>
</dbReference>
<gene>
    <name evidence="2" type="ORF">G7066_10310</name>
</gene>
<proteinExistence type="predicted"/>
<sequence length="416" mass="44422">MLDLTAVDLRTRAAQQPWLNPESYWGAFTAATQSRSAPVVALSVEALHHNAHDLLRRAGGIPIRVASKSVRVRGVLDAVLALPGFRGVLAYTLAEALWLAESIDDVVVGYPTADRAAIQRLGESALACQRVTVMIDSEDQLDLIDAAIPPAQRDAIRVCLDLDASWRNLVFGHIGVRRSPLRQPHELQALAARVEQRAGFTLVGVMAYEAQIAGVGDRPAGKPAEAALLRTIQKASGAELAERRAAAIAAVREVAELEFVNGGGTGSVERTAAESVVTEVAAGSGLFGPHLFDHYSTFTPAPAMAFALDVVRKPTRDRATLLGGGWIASGPAAPDRLPLPVWPEGLKYEPREGAGEVQTPLQGEAARQLEPGDRVWLRHTKSGEPLEHTTEIVPLTADGSVLPAMPSYRGEGHCFL</sequence>
<reference evidence="2 3" key="1">
    <citation type="submission" date="2020-03" db="EMBL/GenBank/DDBJ databases">
        <title>Leucobacter sp. nov., isolated from beetles.</title>
        <authorList>
            <person name="Hyun D.-W."/>
            <person name="Bae J.-W."/>
        </authorList>
    </citation>
    <scope>NUCLEOTIDE SEQUENCE [LARGE SCALE GENOMIC DNA]</scope>
    <source>
        <strain evidence="2 3">HDW9A</strain>
    </source>
</reference>
<name>A0ABX6JZM3_9MICO</name>
<accession>A0ABX6JZM3</accession>
<dbReference type="InterPro" id="IPR029066">
    <property type="entry name" value="PLP-binding_barrel"/>
</dbReference>
<dbReference type="InterPro" id="IPR001608">
    <property type="entry name" value="Ala_racemase_N"/>
</dbReference>